<dbReference type="SUPFAM" id="SSF49464">
    <property type="entry name" value="Carboxypeptidase regulatory domain-like"/>
    <property type="match status" value="1"/>
</dbReference>
<organism evidence="2 3">
    <name type="scientific">Flavobacterium rhizosphaerae</name>
    <dbReference type="NCBI Taxonomy" id="3163298"/>
    <lineage>
        <taxon>Bacteria</taxon>
        <taxon>Pseudomonadati</taxon>
        <taxon>Bacteroidota</taxon>
        <taxon>Flavobacteriia</taxon>
        <taxon>Flavobacteriales</taxon>
        <taxon>Flavobacteriaceae</taxon>
        <taxon>Flavobacterium</taxon>
    </lineage>
</organism>
<feature type="chain" id="PRO_5046677800" evidence="1">
    <location>
        <begin position="19"/>
        <end position="825"/>
    </location>
</feature>
<evidence type="ECO:0000313" key="3">
    <source>
        <dbReference type="Proteomes" id="UP001629156"/>
    </source>
</evidence>
<sequence>MKKLWTLFVFFVYLICNAQVTGKITNENGEAIPFALISAQNTYKSALTNPDGNYTFNLDDGQYTILYSAIGYKPSTKNVQVTGNAVTQNIVLQREDYQNQAETNTSQNKEAALDIMKNAIAARKSNAEKSAKYTAGFYSLGEYRLKDVPKEVLEKQIGNLKPYLDSTGSGIIYLSETLSELKLNSPDDMYEHITASRVSGDNTGYSFNMATDAHFNFYSNYLPFKVNVVSPLADNALSYYDYELENTFYIQGYKQVHKIKVVPKVDSQPVVEGDIYIVEGTYELYSLSLSVKGSRIKEPYINTINIQQIFAYNSNDNIWVKSAQILNFEAGILGMGLTGMYTYLYTDYKFNPEFGPKEFGSEIISFEKDANQKDDAYWEGIRALPLTTEQLDDYKRKARFEELSGTKAYKDSIDAIRNKFKWHAVALGYTYHNSYKNWDVTYTGIARRLAFNTVQAYWLGPGFYFTKRQSGTSNYTSFGTDLNYGFAEQRFRATGFITRKFNSFTNRTISLSGGSSIEQYNREKPINKVVNSISSLFFRENYMKLYDNTFLKLAYEEEVLNGIHFVGSAAYTRRHALHNNTDFSTLKDIYKPYTSNNPLLPYDYETPAFLKHSMYIASAGFAITFGQKYITTPSRREIIVTKKLPLININFEKGFGSSISDYNFNHLSAAVSYDLVLGDKGELGTNFRAGKFFDSDNIAFTDYRHFNGNQTHVGKSERYLNVFNFLPYYTHSTNDQYFEAHLEHNFKGYLLNSIPVLNKLNYYLVTGYHFLAVPEHKPYMEYTLGLDNLGWGKARFLRFDYIWSYEGGNANSGVLFGLTFIDFLE</sequence>
<dbReference type="InterPro" id="IPR008969">
    <property type="entry name" value="CarboxyPept-like_regulatory"/>
</dbReference>
<dbReference type="EMBL" id="JBELPZ010000003">
    <property type="protein sequence ID" value="MFL9843855.1"/>
    <property type="molecule type" value="Genomic_DNA"/>
</dbReference>
<evidence type="ECO:0000256" key="1">
    <source>
        <dbReference type="SAM" id="SignalP"/>
    </source>
</evidence>
<reference evidence="2 3" key="1">
    <citation type="submission" date="2024-06" db="EMBL/GenBank/DDBJ databases">
        <authorList>
            <person name="Kaempfer P."/>
            <person name="Viver T."/>
        </authorList>
    </citation>
    <scope>NUCLEOTIDE SEQUENCE [LARGE SCALE GENOMIC DNA]</scope>
    <source>
        <strain evidence="2 3">ST-119</strain>
    </source>
</reference>
<keyword evidence="3" id="KW-1185">Reference proteome</keyword>
<dbReference type="RefSeq" id="WP_408084103.1">
    <property type="nucleotide sequence ID" value="NZ_JBELPZ010000003.1"/>
</dbReference>
<dbReference type="InterPro" id="IPR043741">
    <property type="entry name" value="DUF5686"/>
</dbReference>
<dbReference type="Proteomes" id="UP001629156">
    <property type="component" value="Unassembled WGS sequence"/>
</dbReference>
<accession>A0ABW8YXI1</accession>
<feature type="signal peptide" evidence="1">
    <location>
        <begin position="1"/>
        <end position="18"/>
    </location>
</feature>
<gene>
    <name evidence="2" type="ORF">ABS766_05420</name>
</gene>
<dbReference type="Pfam" id="PF18939">
    <property type="entry name" value="DUF5686"/>
    <property type="match status" value="1"/>
</dbReference>
<dbReference type="Pfam" id="PF13620">
    <property type="entry name" value="CarboxypepD_reg"/>
    <property type="match status" value="1"/>
</dbReference>
<name>A0ABW8YXI1_9FLAO</name>
<comment type="caution">
    <text evidence="2">The sequence shown here is derived from an EMBL/GenBank/DDBJ whole genome shotgun (WGS) entry which is preliminary data.</text>
</comment>
<keyword evidence="1" id="KW-0732">Signal</keyword>
<protein>
    <submittedName>
        <fullName evidence="2">DUF5686 family protein</fullName>
    </submittedName>
</protein>
<dbReference type="Gene3D" id="2.60.40.1120">
    <property type="entry name" value="Carboxypeptidase-like, regulatory domain"/>
    <property type="match status" value="1"/>
</dbReference>
<proteinExistence type="predicted"/>
<evidence type="ECO:0000313" key="2">
    <source>
        <dbReference type="EMBL" id="MFL9843855.1"/>
    </source>
</evidence>